<accession>A0A3S4DGF7</accession>
<dbReference type="CDD" id="cd06421">
    <property type="entry name" value="CESA_CelA_like"/>
    <property type="match status" value="1"/>
</dbReference>
<gene>
    <name evidence="8" type="ORF">ELQ90_10310</name>
</gene>
<dbReference type="OrthoDB" id="9806824at2"/>
<protein>
    <submittedName>
        <fullName evidence="8">Glycosyltransferase</fullName>
    </submittedName>
</protein>
<keyword evidence="4 7" id="KW-0812">Transmembrane</keyword>
<dbReference type="InterPro" id="IPR029044">
    <property type="entry name" value="Nucleotide-diphossugar_trans"/>
</dbReference>
<dbReference type="SUPFAM" id="SSF53448">
    <property type="entry name" value="Nucleotide-diphospho-sugar transferases"/>
    <property type="match status" value="2"/>
</dbReference>
<keyword evidence="2" id="KW-0328">Glycosyltransferase</keyword>
<dbReference type="PANTHER" id="PTHR43867:SF2">
    <property type="entry name" value="CELLULOSE SYNTHASE CATALYTIC SUBUNIT A [UDP-FORMING]"/>
    <property type="match status" value="1"/>
</dbReference>
<feature type="transmembrane region" description="Helical" evidence="7">
    <location>
        <begin position="31"/>
        <end position="54"/>
    </location>
</feature>
<evidence type="ECO:0000256" key="4">
    <source>
        <dbReference type="ARBA" id="ARBA00022692"/>
    </source>
</evidence>
<dbReference type="AlphaFoldDB" id="A0A3S4DGF7"/>
<comment type="caution">
    <text evidence="8">The sequence shown here is derived from an EMBL/GenBank/DDBJ whole genome shotgun (WGS) entry which is preliminary data.</text>
</comment>
<reference evidence="8 9" key="1">
    <citation type="submission" date="2018-12" db="EMBL/GenBank/DDBJ databases">
        <authorList>
            <person name="Li F."/>
        </authorList>
    </citation>
    <scope>NUCLEOTIDE SEQUENCE [LARGE SCALE GENOMIC DNA]</scope>
    <source>
        <strain evidence="8 9">11W25H-1</strain>
    </source>
</reference>
<dbReference type="EMBL" id="RZNB01000003">
    <property type="protein sequence ID" value="RWZ51164.1"/>
    <property type="molecule type" value="Genomic_DNA"/>
</dbReference>
<dbReference type="GO" id="GO:0012505">
    <property type="term" value="C:endomembrane system"/>
    <property type="evidence" value="ECO:0007669"/>
    <property type="project" value="UniProtKB-SubCell"/>
</dbReference>
<name>A0A3S4DGF7_9MICO</name>
<organism evidence="8 9">
    <name type="scientific">Labedella phragmitis</name>
    <dbReference type="NCBI Taxonomy" id="2498849"/>
    <lineage>
        <taxon>Bacteria</taxon>
        <taxon>Bacillati</taxon>
        <taxon>Actinomycetota</taxon>
        <taxon>Actinomycetes</taxon>
        <taxon>Micrococcales</taxon>
        <taxon>Microbacteriaceae</taxon>
        <taxon>Labedella</taxon>
    </lineage>
</organism>
<comment type="subcellular location">
    <subcellularLocation>
        <location evidence="1">Endomembrane system</location>
        <topology evidence="1">Multi-pass membrane protein</topology>
    </subcellularLocation>
</comment>
<dbReference type="InterPro" id="IPR050321">
    <property type="entry name" value="Glycosyltr_2/OpgH_subfam"/>
</dbReference>
<feature type="transmembrane region" description="Helical" evidence="7">
    <location>
        <begin position="618"/>
        <end position="637"/>
    </location>
</feature>
<evidence type="ECO:0000256" key="3">
    <source>
        <dbReference type="ARBA" id="ARBA00022679"/>
    </source>
</evidence>
<keyword evidence="9" id="KW-1185">Reference proteome</keyword>
<sequence length="654" mass="72213">MLLLRIVALATVILGVNYVAWRWLESINWDAWWIAVPLVIAETYSLIDVALFALTMWRARERPAPPPPLDGVTADVFIATYNEPVDLVATTARAARDIRYPHQTYILDDGDRPEMRAAAAEIGVGYITRGREWKNRPRHAKAGNVNNALMQTTGEFLLILDADMIPRPEILDNTLGYFRDEEVALVQTPQVFSNVATGDPLGSQAPLFYGPIQEGKDGWNAAFFCGSNAVLRREALMQLGIVGYVRETDRAVAATLRDATRIVRRARRRGGVSPATAAALDETAAALIEARRQLGNGEPLGEVTYTVQRRVRAASAGLVSDDLENIRADIEEIERLAGGESPSASFGLDAGDGDELIAALSTRELSPLNALEAVQLALQAVDVDRGDEAQAVMPLATISVTEDMATSMRLHALGWKSVFHKELLADGLAPEDLGTALTQRLRWAQGTMQVFLRENPLFSTGMRLTQRLMYFSTMWSYLVGFATIVYLAAPVVFLVFGVLPVTSWAPDFFWHFLPFFIVNQILFLVAARGLPTWRGQQYSLALFPVWIRACVTAFNNVVLKLPLDFAVTPKTKQDVRKRPWGKITWQLIVAAVLFVSVIIGLVRVLILGDEVIGTVVNIVWVAYDFVCLSVLIGAVRFNGFQGASDTADDERQRV</sequence>
<evidence type="ECO:0000313" key="8">
    <source>
        <dbReference type="EMBL" id="RWZ51164.1"/>
    </source>
</evidence>
<dbReference type="RefSeq" id="WP_128495155.1">
    <property type="nucleotide sequence ID" value="NZ_RZNB01000003.1"/>
</dbReference>
<evidence type="ECO:0000256" key="5">
    <source>
        <dbReference type="ARBA" id="ARBA00022989"/>
    </source>
</evidence>
<dbReference type="GO" id="GO:0016760">
    <property type="term" value="F:cellulose synthase (UDP-forming) activity"/>
    <property type="evidence" value="ECO:0007669"/>
    <property type="project" value="InterPro"/>
</dbReference>
<dbReference type="GO" id="GO:0030244">
    <property type="term" value="P:cellulose biosynthetic process"/>
    <property type="evidence" value="ECO:0007669"/>
    <property type="project" value="InterPro"/>
</dbReference>
<dbReference type="Gene3D" id="3.90.550.10">
    <property type="entry name" value="Spore Coat Polysaccharide Biosynthesis Protein SpsA, Chain A"/>
    <property type="match status" value="2"/>
</dbReference>
<dbReference type="InterPro" id="IPR005150">
    <property type="entry name" value="Cellulose_synth"/>
</dbReference>
<feature type="transmembrane region" description="Helical" evidence="7">
    <location>
        <begin position="583"/>
        <end position="606"/>
    </location>
</feature>
<evidence type="ECO:0000256" key="2">
    <source>
        <dbReference type="ARBA" id="ARBA00022676"/>
    </source>
</evidence>
<keyword evidence="3 8" id="KW-0808">Transferase</keyword>
<dbReference type="Proteomes" id="UP000288547">
    <property type="component" value="Unassembled WGS sequence"/>
</dbReference>
<evidence type="ECO:0000256" key="1">
    <source>
        <dbReference type="ARBA" id="ARBA00004127"/>
    </source>
</evidence>
<evidence type="ECO:0000256" key="7">
    <source>
        <dbReference type="SAM" id="Phobius"/>
    </source>
</evidence>
<feature type="transmembrane region" description="Helical" evidence="7">
    <location>
        <begin position="468"/>
        <end position="496"/>
    </location>
</feature>
<proteinExistence type="predicted"/>
<keyword evidence="5 7" id="KW-1133">Transmembrane helix</keyword>
<evidence type="ECO:0000256" key="6">
    <source>
        <dbReference type="ARBA" id="ARBA00023136"/>
    </source>
</evidence>
<dbReference type="GO" id="GO:0005886">
    <property type="term" value="C:plasma membrane"/>
    <property type="evidence" value="ECO:0007669"/>
    <property type="project" value="TreeGrafter"/>
</dbReference>
<keyword evidence="6 7" id="KW-0472">Membrane</keyword>
<dbReference type="Pfam" id="PF03552">
    <property type="entry name" value="Cellulose_synt"/>
    <property type="match status" value="1"/>
</dbReference>
<dbReference type="PANTHER" id="PTHR43867">
    <property type="entry name" value="CELLULOSE SYNTHASE CATALYTIC SUBUNIT A [UDP-FORMING]"/>
    <property type="match status" value="1"/>
</dbReference>
<feature type="transmembrane region" description="Helical" evidence="7">
    <location>
        <begin position="508"/>
        <end position="527"/>
    </location>
</feature>
<evidence type="ECO:0000313" key="9">
    <source>
        <dbReference type="Proteomes" id="UP000288547"/>
    </source>
</evidence>